<feature type="domain" description="Thoeris anti-defense 2-like" evidence="1">
    <location>
        <begin position="35"/>
        <end position="98"/>
    </location>
</feature>
<dbReference type="Proteomes" id="UP000186268">
    <property type="component" value="Unassembled WGS sequence"/>
</dbReference>
<dbReference type="Pfam" id="PF25136">
    <property type="entry name" value="DUF7823"/>
    <property type="match status" value="1"/>
</dbReference>
<proteinExistence type="predicted"/>
<dbReference type="Pfam" id="PF11195">
    <property type="entry name" value="Tad2-like"/>
    <property type="match status" value="1"/>
</dbReference>
<comment type="caution">
    <text evidence="3">The sequence shown here is derived from an EMBL/GenBank/DDBJ whole genome shotgun (WGS) entry which is preliminary data.</text>
</comment>
<evidence type="ECO:0000259" key="2">
    <source>
        <dbReference type="Pfam" id="PF25136"/>
    </source>
</evidence>
<dbReference type="InterPro" id="IPR021361">
    <property type="entry name" value="Tad2-like_dom"/>
</dbReference>
<gene>
    <name evidence="3" type="ORF">Xedl_03293</name>
</gene>
<feature type="domain" description="DUF7823" evidence="2">
    <location>
        <begin position="135"/>
        <end position="235"/>
    </location>
</feature>
<evidence type="ECO:0000313" key="4">
    <source>
        <dbReference type="Proteomes" id="UP000186268"/>
    </source>
</evidence>
<protein>
    <submittedName>
        <fullName evidence="3">Uncharacterized protein</fullName>
    </submittedName>
</protein>
<keyword evidence="4" id="KW-1185">Reference proteome</keyword>
<name>A0A1Q5TJZ6_9GAMM</name>
<dbReference type="AlphaFoldDB" id="A0A1Q5TJZ6"/>
<organism evidence="3 4">
    <name type="scientific">Xenorhabdus eapokensis</name>
    <dbReference type="NCBI Taxonomy" id="1873482"/>
    <lineage>
        <taxon>Bacteria</taxon>
        <taxon>Pseudomonadati</taxon>
        <taxon>Pseudomonadota</taxon>
        <taxon>Gammaproteobacteria</taxon>
        <taxon>Enterobacterales</taxon>
        <taxon>Morganellaceae</taxon>
        <taxon>Xenorhabdus</taxon>
    </lineage>
</organism>
<dbReference type="InterPro" id="IPR056725">
    <property type="entry name" value="DUF7823"/>
</dbReference>
<dbReference type="EMBL" id="MKGQ01000034">
    <property type="protein sequence ID" value="OKP00547.1"/>
    <property type="molecule type" value="Genomic_DNA"/>
</dbReference>
<reference evidence="3 4" key="1">
    <citation type="submission" date="2016-09" db="EMBL/GenBank/DDBJ databases">
        <title>Xenorhabdus thuongxuanensis sp. nov. and Xenorhabdus eapokensis sp. nov., isolated from Steinernema species.</title>
        <authorList>
            <person name="Kaempfer P."/>
            <person name="Tobias N.J."/>
            <person name="Phan Ke L."/>
            <person name="Bode H.B."/>
            <person name="Glaeser S.P."/>
        </authorList>
    </citation>
    <scope>NUCLEOTIDE SEQUENCE [LARGE SCALE GENOMIC DNA]</scope>
    <source>
        <strain evidence="3 4">DL20</strain>
    </source>
</reference>
<sequence length="235" mass="26420">MSDVNKLDNKQCPFDPDQYKTKVKIDNDIAAPESSFPWAIIKAYLGNKVYRSNWNFPVEYIRLAGIPDNDPYIEKHKPENTTSWNPTQEDLVACDWKVMCPDDSMLSFDLKIGTSCGIGWFQYWGCATEKTTSYSPFGTLTNLQNTLGIRKMTYFGILEDPVGTFSDVALSFDTLGLSDLGNKNLEVIVNGSIYNLGLSFNDTDYIGYQSDGAKLLGDLLKQNVGNTLSFCFNWK</sequence>
<evidence type="ECO:0000313" key="3">
    <source>
        <dbReference type="EMBL" id="OKP00547.1"/>
    </source>
</evidence>
<accession>A0A1Q5TJZ6</accession>
<evidence type="ECO:0000259" key="1">
    <source>
        <dbReference type="Pfam" id="PF11195"/>
    </source>
</evidence>